<comment type="caution">
    <text evidence="1">The sequence shown here is derived from an EMBL/GenBank/DDBJ whole genome shotgun (WGS) entry which is preliminary data.</text>
</comment>
<organism evidence="1">
    <name type="scientific">marine sediment metagenome</name>
    <dbReference type="NCBI Taxonomy" id="412755"/>
    <lineage>
        <taxon>unclassified sequences</taxon>
        <taxon>metagenomes</taxon>
        <taxon>ecological metagenomes</taxon>
    </lineage>
</organism>
<dbReference type="AlphaFoldDB" id="X0VTD5"/>
<dbReference type="EMBL" id="BARS01033069">
    <property type="protein sequence ID" value="GAG21689.1"/>
    <property type="molecule type" value="Genomic_DNA"/>
</dbReference>
<feature type="non-terminal residue" evidence="1">
    <location>
        <position position="1"/>
    </location>
</feature>
<evidence type="ECO:0000313" key="1">
    <source>
        <dbReference type="EMBL" id="GAG21689.1"/>
    </source>
</evidence>
<name>X0VTD5_9ZZZZ</name>
<proteinExistence type="predicted"/>
<dbReference type="Gene3D" id="3.30.420.240">
    <property type="match status" value="1"/>
</dbReference>
<sequence length="238" mass="26659">AWAKTFRPPYDPRNEFLVQSIRLDDGTVEAFPVASDDATTLEGAHATRIVYIFDEAKTIPRATWDATEGAFSTADLTELHEAIAFSISTPGPPVGQFYDIQMQKAGYEEWTVRHVTLDEAIRAGRISRKWAVARLNQWGEESAQYQNRVLGEFADNSEDGVIPRTWVLAAQDRWRKWEASGMSTVIGKSALGCDVARMGRDRTVVAVRSASLIHKLHMIKKSPTTRTAGFIKESRSWT</sequence>
<accession>X0VTD5</accession>
<protein>
    <submittedName>
        <fullName evidence="1">Uncharacterized protein</fullName>
    </submittedName>
</protein>
<reference evidence="1" key="1">
    <citation type="journal article" date="2014" name="Front. Microbiol.">
        <title>High frequency of phylogenetically diverse reductive dehalogenase-homologous genes in deep subseafloor sedimentary metagenomes.</title>
        <authorList>
            <person name="Kawai M."/>
            <person name="Futagami T."/>
            <person name="Toyoda A."/>
            <person name="Takaki Y."/>
            <person name="Nishi S."/>
            <person name="Hori S."/>
            <person name="Arai W."/>
            <person name="Tsubouchi T."/>
            <person name="Morono Y."/>
            <person name="Uchiyama I."/>
            <person name="Ito T."/>
            <person name="Fujiyama A."/>
            <person name="Inagaki F."/>
            <person name="Takami H."/>
        </authorList>
    </citation>
    <scope>NUCLEOTIDE SEQUENCE</scope>
    <source>
        <strain evidence="1">Expedition CK06-06</strain>
    </source>
</reference>
<gene>
    <name evidence="1" type="ORF">S01H1_51252</name>
</gene>